<dbReference type="InterPro" id="IPR018392">
    <property type="entry name" value="LysM"/>
</dbReference>
<keyword evidence="2" id="KW-0732">Signal</keyword>
<feature type="coiled-coil region" evidence="1">
    <location>
        <begin position="56"/>
        <end position="129"/>
    </location>
</feature>
<name>A0A6S6RUH4_9BACT</name>
<feature type="signal peptide" evidence="2">
    <location>
        <begin position="1"/>
        <end position="17"/>
    </location>
</feature>
<organism evidence="4">
    <name type="scientific">uncultured Sulfurovum sp</name>
    <dbReference type="NCBI Taxonomy" id="269237"/>
    <lineage>
        <taxon>Bacteria</taxon>
        <taxon>Pseudomonadati</taxon>
        <taxon>Campylobacterota</taxon>
        <taxon>Epsilonproteobacteria</taxon>
        <taxon>Campylobacterales</taxon>
        <taxon>Sulfurovaceae</taxon>
        <taxon>Sulfurovum</taxon>
        <taxon>environmental samples</taxon>
    </lineage>
</organism>
<dbReference type="PROSITE" id="PS51782">
    <property type="entry name" value="LYSM"/>
    <property type="match status" value="1"/>
</dbReference>
<proteinExistence type="predicted"/>
<evidence type="ECO:0000256" key="2">
    <source>
        <dbReference type="SAM" id="SignalP"/>
    </source>
</evidence>
<evidence type="ECO:0000313" key="4">
    <source>
        <dbReference type="EMBL" id="CAA6799306.1"/>
    </source>
</evidence>
<feature type="domain" description="LysM" evidence="3">
    <location>
        <begin position="170"/>
        <end position="219"/>
    </location>
</feature>
<sequence length="235" mass="27616">MKNTLVLLLLSSIYLVASNSSINMEDTISKEKQMAIHLQKILKNVKTYKNNNINKTKKLLDELDMMKKELLEVNRQLELKDQKLSKTQKELLKVQNKVNKKLKLKDQKLAKTQKELLKIQKNITRKEVQHKQELESVKALQKIKKVEIPQEVLIHKVINVQKELPRVPWVEVTVENDINIYDLALKYYGDSQQYEKIYTANQNMISQDYQISNGMSLIIPITDTFEEQPMFINKH</sequence>
<protein>
    <recommendedName>
        <fullName evidence="3">LysM domain-containing protein</fullName>
    </recommendedName>
</protein>
<feature type="chain" id="PRO_5028370446" description="LysM domain-containing protein" evidence="2">
    <location>
        <begin position="18"/>
        <end position="235"/>
    </location>
</feature>
<dbReference type="AlphaFoldDB" id="A0A6S6RUH4"/>
<accession>A0A6S6RUH4</accession>
<dbReference type="EMBL" id="CACVAP010000017">
    <property type="protein sequence ID" value="CAA6799306.1"/>
    <property type="molecule type" value="Genomic_DNA"/>
</dbReference>
<evidence type="ECO:0000256" key="1">
    <source>
        <dbReference type="SAM" id="Coils"/>
    </source>
</evidence>
<reference evidence="4" key="1">
    <citation type="submission" date="2020-01" db="EMBL/GenBank/DDBJ databases">
        <authorList>
            <person name="Meier V. D."/>
            <person name="Meier V D."/>
        </authorList>
    </citation>
    <scope>NUCLEOTIDE SEQUENCE</scope>
    <source>
        <strain evidence="4">HLG_WM_MAG_06</strain>
    </source>
</reference>
<gene>
    <name evidence="4" type="ORF">HELGO_WM11484</name>
</gene>
<evidence type="ECO:0000259" key="3">
    <source>
        <dbReference type="PROSITE" id="PS51782"/>
    </source>
</evidence>
<keyword evidence="1" id="KW-0175">Coiled coil</keyword>